<dbReference type="AlphaFoldDB" id="A0A919XMG5"/>
<dbReference type="Proteomes" id="UP000681162">
    <property type="component" value="Unassembled WGS sequence"/>
</dbReference>
<protein>
    <submittedName>
        <fullName evidence="1">Uncharacterized protein</fullName>
    </submittedName>
</protein>
<proteinExistence type="predicted"/>
<gene>
    <name evidence="1" type="ORF">J41TS12_05820</name>
</gene>
<keyword evidence="2" id="KW-1185">Reference proteome</keyword>
<reference evidence="1 2" key="1">
    <citation type="submission" date="2021-03" db="EMBL/GenBank/DDBJ databases">
        <title>Antimicrobial resistance genes in bacteria isolated from Japanese honey, and their potential for conferring macrolide and lincosamide resistance in the American foulbrood pathogen Paenibacillus larvae.</title>
        <authorList>
            <person name="Okamoto M."/>
            <person name="Kumagai M."/>
            <person name="Kanamori H."/>
            <person name="Takamatsu D."/>
        </authorList>
    </citation>
    <scope>NUCLEOTIDE SEQUENCE [LARGE SCALE GENOMIC DNA]</scope>
    <source>
        <strain evidence="1 2">J41TS12</strain>
    </source>
</reference>
<dbReference type="EMBL" id="BORR01000002">
    <property type="protein sequence ID" value="GIO35721.1"/>
    <property type="molecule type" value="Genomic_DNA"/>
</dbReference>
<comment type="caution">
    <text evidence="1">The sequence shown here is derived from an EMBL/GenBank/DDBJ whole genome shotgun (WGS) entry which is preliminary data.</text>
</comment>
<name>A0A919XMG5_9BACL</name>
<evidence type="ECO:0000313" key="1">
    <source>
        <dbReference type="EMBL" id="GIO35721.1"/>
    </source>
</evidence>
<organism evidence="1 2">
    <name type="scientific">Paenibacillus antibioticophila</name>
    <dbReference type="NCBI Taxonomy" id="1274374"/>
    <lineage>
        <taxon>Bacteria</taxon>
        <taxon>Bacillati</taxon>
        <taxon>Bacillota</taxon>
        <taxon>Bacilli</taxon>
        <taxon>Bacillales</taxon>
        <taxon>Paenibacillaceae</taxon>
        <taxon>Paenibacillus</taxon>
    </lineage>
</organism>
<accession>A0A919XMG5</accession>
<dbReference type="RefSeq" id="WP_212938127.1">
    <property type="nucleotide sequence ID" value="NZ_BORR01000002.1"/>
</dbReference>
<evidence type="ECO:0000313" key="2">
    <source>
        <dbReference type="Proteomes" id="UP000681162"/>
    </source>
</evidence>
<sequence length="102" mass="12176">MPSRSELSLYNKYPWAIPVVPDVPEPFFAQPKPWDFSEPVLKLIEEMFEEIEEFFKLKNLPVEVTIYEIRNVFGYLHVEALSSQREVYSFLEKYKKLSKDLN</sequence>